<evidence type="ECO:0008006" key="3">
    <source>
        <dbReference type="Google" id="ProtNLM"/>
    </source>
</evidence>
<dbReference type="EMBL" id="CP154834">
    <property type="protein sequence ID" value="XAO73732.1"/>
    <property type="molecule type" value="Genomic_DNA"/>
</dbReference>
<name>A0AAU6WPH5_9FLAO</name>
<reference evidence="1 2" key="1">
    <citation type="submission" date="2024-04" db="EMBL/GenBank/DDBJ databases">
        <title>Genome sequencing and assembly of rice foliar adapted Chryseobacterium endophyticum OsEnb-ALM-A6.</title>
        <authorList>
            <person name="Kumar S."/>
            <person name="Javed M."/>
            <person name="Chouhan V."/>
            <person name="Charishma K."/>
            <person name="Patel A."/>
            <person name="Kumar M."/>
            <person name="Sahu K.P."/>
            <person name="Kumar A."/>
        </authorList>
    </citation>
    <scope>NUCLEOTIDE SEQUENCE [LARGE SCALE GENOMIC DNA]</scope>
    <source>
        <strain evidence="1 2">OsEnb-ALM-A6</strain>
    </source>
</reference>
<dbReference type="Gene3D" id="2.60.120.560">
    <property type="entry name" value="Exo-inulinase, domain 1"/>
    <property type="match status" value="1"/>
</dbReference>
<proteinExistence type="predicted"/>
<dbReference type="AlphaFoldDB" id="A0AAU6WPH5"/>
<gene>
    <name evidence="1" type="ORF">AAFP95_18745</name>
</gene>
<keyword evidence="2" id="KW-1185">Reference proteome</keyword>
<accession>A0AAU6WPH5</accession>
<protein>
    <recommendedName>
        <fullName evidence="3">DUF4403 family protein</fullName>
    </recommendedName>
</protein>
<dbReference type="Proteomes" id="UP001463665">
    <property type="component" value="Chromosome"/>
</dbReference>
<dbReference type="RefSeq" id="WP_345766133.1">
    <property type="nucleotide sequence ID" value="NZ_CP154834.1"/>
</dbReference>
<sequence>MSNILSYHFPLDSLENRQIINTNGNVTIVSELQDSNIDFDTRRGSYLLLKNSNAIHFTFGEFIIEADKSYVINLFFNYQLLQGNASDDSFLVVDDLYSLAIRNNILWIMENPTEPLTQDTWYNITVTISRDKIKTFLFNKEINKADLSLGSIGKIKLQAGKNSNIKFSDLSIQEEVNASALKKIRSYQNAENLSVFSTIGFSLYNKSGYQDRLFLDDDTKGLFLDIDLDTYFIEFHPDRNVHLILKAKKGFFQLKESVPETASVSTEGDDFSIAIKAGTAMIKGRKIFIPLPFVGLVNLRNQDRMFVQLELTNCTLKTGDHTNMVLSGGKSVTIDRTVAIQDDRGADVCPFEVFVFGNDTLYNGEKKTAQTIILRIMNSRREEVAFGQNASFEVTSGQMGIVRDDVLQAVNIKIKNREGRELNTVKDQHLKIYVKENTVIKQNQWMDIEISGLLAKNDSPDFPSGSYPFYLEYRNIPGYRNGRARFYLRTGKIFYYYQ</sequence>
<evidence type="ECO:0000313" key="1">
    <source>
        <dbReference type="EMBL" id="XAO73732.1"/>
    </source>
</evidence>
<organism evidence="1 2">
    <name type="scientific">Chryseobacterium endophyticum</name>
    <dbReference type="NCBI Taxonomy" id="1854762"/>
    <lineage>
        <taxon>Bacteria</taxon>
        <taxon>Pseudomonadati</taxon>
        <taxon>Bacteroidota</taxon>
        <taxon>Flavobacteriia</taxon>
        <taxon>Flavobacteriales</taxon>
        <taxon>Weeksellaceae</taxon>
        <taxon>Chryseobacterium group</taxon>
        <taxon>Chryseobacterium</taxon>
    </lineage>
</organism>
<evidence type="ECO:0000313" key="2">
    <source>
        <dbReference type="Proteomes" id="UP001463665"/>
    </source>
</evidence>